<dbReference type="Gene3D" id="3.40.390.10">
    <property type="entry name" value="Collagenase (Catalytic Domain)"/>
    <property type="match status" value="1"/>
</dbReference>
<dbReference type="Proteomes" id="UP000714420">
    <property type="component" value="Unassembled WGS sequence"/>
</dbReference>
<evidence type="ECO:0000256" key="6">
    <source>
        <dbReference type="ARBA" id="ARBA00023049"/>
    </source>
</evidence>
<dbReference type="RefSeq" id="WP_172273949.1">
    <property type="nucleotide sequence ID" value="NZ_CASGMU010000002.1"/>
</dbReference>
<dbReference type="InterPro" id="IPR024077">
    <property type="entry name" value="Neurolysin/TOP_dom2"/>
</dbReference>
<evidence type="ECO:0000256" key="7">
    <source>
        <dbReference type="RuleBase" id="RU003435"/>
    </source>
</evidence>
<comment type="caution">
    <text evidence="9">The sequence shown here is derived from an EMBL/GenBank/DDBJ whole genome shotgun (WGS) entry which is preliminary data.</text>
</comment>
<dbReference type="PROSITE" id="PS51257">
    <property type="entry name" value="PROKAR_LIPOPROTEIN"/>
    <property type="match status" value="1"/>
</dbReference>
<keyword evidence="4 7" id="KW-0378">Hydrolase</keyword>
<evidence type="ECO:0000256" key="1">
    <source>
        <dbReference type="ARBA" id="ARBA00006040"/>
    </source>
</evidence>
<comment type="cofactor">
    <cofactor evidence="7">
        <name>Zn(2+)</name>
        <dbReference type="ChEBI" id="CHEBI:29105"/>
    </cofactor>
    <text evidence="7">Binds 1 zinc ion.</text>
</comment>
<dbReference type="PANTHER" id="PTHR43660">
    <property type="entry name" value="DIPEPTIDYL CARBOXYPEPTIDASE"/>
    <property type="match status" value="1"/>
</dbReference>
<evidence type="ECO:0000313" key="9">
    <source>
        <dbReference type="EMBL" id="NPD91444.1"/>
    </source>
</evidence>
<dbReference type="InterPro" id="IPR001567">
    <property type="entry name" value="Pept_M3A_M3B_dom"/>
</dbReference>
<dbReference type="CDD" id="cd06456">
    <property type="entry name" value="M3A_DCP"/>
    <property type="match status" value="1"/>
</dbReference>
<dbReference type="SUPFAM" id="SSF55486">
    <property type="entry name" value="Metalloproteases ('zincins'), catalytic domain"/>
    <property type="match status" value="1"/>
</dbReference>
<keyword evidence="3 7" id="KW-0479">Metal-binding</keyword>
<dbReference type="Pfam" id="PF01432">
    <property type="entry name" value="Peptidase_M3"/>
    <property type="match status" value="1"/>
</dbReference>
<dbReference type="PANTHER" id="PTHR43660:SF1">
    <property type="entry name" value="DIPEPTIDYL CARBOXYPEPTIDASE"/>
    <property type="match status" value="1"/>
</dbReference>
<dbReference type="InterPro" id="IPR034005">
    <property type="entry name" value="M3A_DCP"/>
</dbReference>
<proteinExistence type="inferred from homology"/>
<comment type="similarity">
    <text evidence="1 7">Belongs to the peptidase M3 family.</text>
</comment>
<keyword evidence="6 7" id="KW-0482">Metalloprotease</keyword>
<accession>A0ABX2AJU8</accession>
<organism evidence="9 10">
    <name type="scientific">Xylanibacter muris</name>
    <dbReference type="NCBI Taxonomy" id="2736290"/>
    <lineage>
        <taxon>Bacteria</taxon>
        <taxon>Pseudomonadati</taxon>
        <taxon>Bacteroidota</taxon>
        <taxon>Bacteroidia</taxon>
        <taxon>Bacteroidales</taxon>
        <taxon>Prevotellaceae</taxon>
        <taxon>Xylanibacter</taxon>
    </lineage>
</organism>
<sequence length="698" mass="78656">MKKTFLTIAAAMMMLACTQTDRKNPFLEEWTTPEGVPPFEQIQVTDYLPAFEEGIKQQKAEIKAIVDNPEAPTFENTLAAMDASGKLLDKVSMVFFNITESDGSDELDKVMETVLPLVSEHNDNIYMDAKLFERVKAVYDAKDGKGYTAEQLMLLDRVYKTFVRNGIALPADKQARLREINSKLSVLQQQFGKNLLAETNAYKLVLEKEEDLAGLPESVRAAAAELAKANGMEGKWVIGLQNPSRIPFLQNSDRRDLREQVYKAYISRGNNGNENDNKKIVLNIVKLRIEKANLLGFETPADFILDDTMAKKSDVVNSFLLGIFNAGNKKAKKELAEMQAIADREGKGVKIEPWDWDYYAQKLRKEKYAMNEDEIKPYFKMENVRAGAFAVAHKLYGLNFEKLEGMPLFNPEAECFRVTDADSSLIGIFYTDYYPRASKRGGAWMTNFREQSIDKDGNDVRPVVINIANFTKPTATEPSLLTIDEVQTLFHEFGHGLHGLLAKANYKTVSGTNVARDFVELPSQIMENWAVEPEVLAMYAKHYKTGEVIPTELIEKIQATSTFNQGFMTTELAAAAILDMNWHDLKSADGIDPVAFEKTMMDKIGLIPEIAPRYRTTYFNHIWSGGYSAGYYSYLWAEVLDKDAFQAFKTTGLFNPTTARAFRTLLEKGGTEEPMVLYRTFRGAEPNPEAMLVGRGLK</sequence>
<dbReference type="EMBL" id="JABKKF010000002">
    <property type="protein sequence ID" value="NPD91444.1"/>
    <property type="molecule type" value="Genomic_DNA"/>
</dbReference>
<protein>
    <submittedName>
        <fullName evidence="9">M3 family metallopeptidase</fullName>
    </submittedName>
</protein>
<keyword evidence="2 7" id="KW-0645">Protease</keyword>
<keyword evidence="5 7" id="KW-0862">Zinc</keyword>
<gene>
    <name evidence="9" type="ORF">HPS56_03595</name>
</gene>
<evidence type="ECO:0000259" key="8">
    <source>
        <dbReference type="Pfam" id="PF01432"/>
    </source>
</evidence>
<evidence type="ECO:0000256" key="3">
    <source>
        <dbReference type="ARBA" id="ARBA00022723"/>
    </source>
</evidence>
<reference evidence="9 10" key="1">
    <citation type="submission" date="2020-05" db="EMBL/GenBank/DDBJ databases">
        <title>Distinct polysaccharide utilization as determinants for interspecies competition between intestinal Prevotella spp.</title>
        <authorList>
            <person name="Galvez E.J.C."/>
            <person name="Iljazovic A."/>
            <person name="Strowig T."/>
        </authorList>
    </citation>
    <scope>NUCLEOTIDE SEQUENCE [LARGE SCALE GENOMIC DNA]</scope>
    <source>
        <strain evidence="9 10">PMUR</strain>
    </source>
</reference>
<evidence type="ECO:0000256" key="4">
    <source>
        <dbReference type="ARBA" id="ARBA00022801"/>
    </source>
</evidence>
<dbReference type="InterPro" id="IPR045090">
    <property type="entry name" value="Pept_M3A_M3B"/>
</dbReference>
<dbReference type="InterPro" id="IPR024079">
    <property type="entry name" value="MetalloPept_cat_dom_sf"/>
</dbReference>
<keyword evidence="10" id="KW-1185">Reference proteome</keyword>
<evidence type="ECO:0000256" key="5">
    <source>
        <dbReference type="ARBA" id="ARBA00022833"/>
    </source>
</evidence>
<evidence type="ECO:0000313" key="10">
    <source>
        <dbReference type="Proteomes" id="UP000714420"/>
    </source>
</evidence>
<evidence type="ECO:0000256" key="2">
    <source>
        <dbReference type="ARBA" id="ARBA00022670"/>
    </source>
</evidence>
<dbReference type="Gene3D" id="1.10.1370.10">
    <property type="entry name" value="Neurolysin, domain 3"/>
    <property type="match status" value="1"/>
</dbReference>
<feature type="domain" description="Peptidase M3A/M3B catalytic" evidence="8">
    <location>
        <begin position="249"/>
        <end position="693"/>
    </location>
</feature>
<name>A0ABX2AJU8_9BACT</name>